<dbReference type="PANTHER" id="PTHR43386:SF5">
    <property type="entry name" value="PUTRESCINE EXPORT SYSTEM PERMEASE PROTEIN SAPC"/>
    <property type="match status" value="1"/>
</dbReference>
<evidence type="ECO:0000256" key="3">
    <source>
        <dbReference type="ARBA" id="ARBA00022475"/>
    </source>
</evidence>
<evidence type="ECO:0000256" key="4">
    <source>
        <dbReference type="ARBA" id="ARBA00022519"/>
    </source>
</evidence>
<sequence length="301" mass="32951">MKRSGLPLDSIYQEQITYSRWRTTWYALQADWLAKSGAILFFVLLILSVLGQWIQPYPIDKQFLDNTLMPPIWDKNSDLAFVFGTDDLGRDILSRLIAGVSSTFGAGLLVALFVFTVGISLSLFIALGHHVRALIINHILDMLLSIPSLLLAIIFIAFMEASLFNACIAVSLALLPRLTVTLYSAISNELEKAYVCVLKLDGASLSFIVKRIILPNISPILVSEFTRTLSLAILDISALGFLGLGAQLPSSEWGTMIGHSLESIFLAPWTVMLPGFCIFITVLAINLLGFGVSRAITKGVS</sequence>
<keyword evidence="6 9" id="KW-1133">Transmembrane helix</keyword>
<evidence type="ECO:0000256" key="2">
    <source>
        <dbReference type="ARBA" id="ARBA00022448"/>
    </source>
</evidence>
<dbReference type="InterPro" id="IPR035906">
    <property type="entry name" value="MetI-like_sf"/>
</dbReference>
<comment type="similarity">
    <text evidence="8">Belongs to the binding-protein-dependent transport system permease family. OppBC subfamily.</text>
</comment>
<dbReference type="EMBL" id="JBHLXE010000027">
    <property type="protein sequence ID" value="MFC0179051.1"/>
    <property type="molecule type" value="Genomic_DNA"/>
</dbReference>
<evidence type="ECO:0000256" key="6">
    <source>
        <dbReference type="ARBA" id="ARBA00022989"/>
    </source>
</evidence>
<feature type="domain" description="ABC transmembrane type-1" evidence="10">
    <location>
        <begin position="100"/>
        <end position="289"/>
    </location>
</feature>
<evidence type="ECO:0000256" key="1">
    <source>
        <dbReference type="ARBA" id="ARBA00004429"/>
    </source>
</evidence>
<comment type="caution">
    <text evidence="11">The sequence shown here is derived from an EMBL/GenBank/DDBJ whole genome shotgun (WGS) entry which is preliminary data.</text>
</comment>
<evidence type="ECO:0000313" key="11">
    <source>
        <dbReference type="EMBL" id="MFC0179051.1"/>
    </source>
</evidence>
<evidence type="ECO:0000313" key="12">
    <source>
        <dbReference type="Proteomes" id="UP001589758"/>
    </source>
</evidence>
<organism evidence="11 12">
    <name type="scientific">Thorsellia kenyensis</name>
    <dbReference type="NCBI Taxonomy" id="1549888"/>
    <lineage>
        <taxon>Bacteria</taxon>
        <taxon>Pseudomonadati</taxon>
        <taxon>Pseudomonadota</taxon>
        <taxon>Gammaproteobacteria</taxon>
        <taxon>Enterobacterales</taxon>
        <taxon>Thorselliaceae</taxon>
        <taxon>Thorsellia</taxon>
    </lineage>
</organism>
<keyword evidence="3" id="KW-1003">Cell membrane</keyword>
<feature type="transmembrane region" description="Helical" evidence="9">
    <location>
        <begin position="266"/>
        <end position="288"/>
    </location>
</feature>
<keyword evidence="7 9" id="KW-0472">Membrane</keyword>
<keyword evidence="2 9" id="KW-0813">Transport</keyword>
<dbReference type="Proteomes" id="UP001589758">
    <property type="component" value="Unassembled WGS sequence"/>
</dbReference>
<evidence type="ECO:0000256" key="8">
    <source>
        <dbReference type="ARBA" id="ARBA00024202"/>
    </source>
</evidence>
<keyword evidence="5 9" id="KW-0812">Transmembrane</keyword>
<dbReference type="InterPro" id="IPR000515">
    <property type="entry name" value="MetI-like"/>
</dbReference>
<dbReference type="Gene3D" id="1.10.3720.10">
    <property type="entry name" value="MetI-like"/>
    <property type="match status" value="1"/>
</dbReference>
<feature type="transmembrane region" description="Helical" evidence="9">
    <location>
        <begin position="104"/>
        <end position="127"/>
    </location>
</feature>
<keyword evidence="12" id="KW-1185">Reference proteome</keyword>
<reference evidence="11 12" key="1">
    <citation type="submission" date="2024-09" db="EMBL/GenBank/DDBJ databases">
        <authorList>
            <person name="Sun Q."/>
            <person name="Mori K."/>
        </authorList>
    </citation>
    <scope>NUCLEOTIDE SEQUENCE [LARGE SCALE GENOMIC DNA]</scope>
    <source>
        <strain evidence="11 12">CCM 8545</strain>
    </source>
</reference>
<dbReference type="RefSeq" id="WP_385876192.1">
    <property type="nucleotide sequence ID" value="NZ_JBHLXE010000027.1"/>
</dbReference>
<feature type="transmembrane region" description="Helical" evidence="9">
    <location>
        <begin position="32"/>
        <end position="54"/>
    </location>
</feature>
<accession>A0ABV6CBW5</accession>
<feature type="transmembrane region" description="Helical" evidence="9">
    <location>
        <begin position="163"/>
        <end position="183"/>
    </location>
</feature>
<dbReference type="CDD" id="cd06261">
    <property type="entry name" value="TM_PBP2"/>
    <property type="match status" value="1"/>
</dbReference>
<evidence type="ECO:0000256" key="7">
    <source>
        <dbReference type="ARBA" id="ARBA00023136"/>
    </source>
</evidence>
<dbReference type="PANTHER" id="PTHR43386">
    <property type="entry name" value="OLIGOPEPTIDE TRANSPORT SYSTEM PERMEASE PROTEIN APPC"/>
    <property type="match status" value="1"/>
</dbReference>
<evidence type="ECO:0000256" key="9">
    <source>
        <dbReference type="RuleBase" id="RU363032"/>
    </source>
</evidence>
<dbReference type="SUPFAM" id="SSF161098">
    <property type="entry name" value="MetI-like"/>
    <property type="match status" value="1"/>
</dbReference>
<dbReference type="InterPro" id="IPR025966">
    <property type="entry name" value="OppC_N"/>
</dbReference>
<comment type="subcellular location">
    <subcellularLocation>
        <location evidence="1">Cell inner membrane</location>
        <topology evidence="1">Multi-pass membrane protein</topology>
    </subcellularLocation>
    <subcellularLocation>
        <location evidence="9">Cell membrane</location>
        <topology evidence="9">Multi-pass membrane protein</topology>
    </subcellularLocation>
</comment>
<dbReference type="PROSITE" id="PS50928">
    <property type="entry name" value="ABC_TM1"/>
    <property type="match status" value="1"/>
</dbReference>
<evidence type="ECO:0000259" key="10">
    <source>
        <dbReference type="PROSITE" id="PS50928"/>
    </source>
</evidence>
<name>A0ABV6CBW5_9GAMM</name>
<protein>
    <submittedName>
        <fullName evidence="11">ABC transporter permease subunit</fullName>
    </submittedName>
</protein>
<keyword evidence="4" id="KW-0997">Cell inner membrane</keyword>
<dbReference type="InterPro" id="IPR050366">
    <property type="entry name" value="BP-dependent_transpt_permease"/>
</dbReference>
<dbReference type="Pfam" id="PF00528">
    <property type="entry name" value="BPD_transp_1"/>
    <property type="match status" value="1"/>
</dbReference>
<feature type="transmembrane region" description="Helical" evidence="9">
    <location>
        <begin position="228"/>
        <end position="246"/>
    </location>
</feature>
<evidence type="ECO:0000256" key="5">
    <source>
        <dbReference type="ARBA" id="ARBA00022692"/>
    </source>
</evidence>
<proteinExistence type="inferred from homology"/>
<dbReference type="Pfam" id="PF12911">
    <property type="entry name" value="OppC_N"/>
    <property type="match status" value="1"/>
</dbReference>
<gene>
    <name evidence="11" type="ORF">ACFFIT_02895</name>
</gene>
<feature type="transmembrane region" description="Helical" evidence="9">
    <location>
        <begin position="139"/>
        <end position="157"/>
    </location>
</feature>